<protein>
    <submittedName>
        <fullName evidence="8">Methyl-accepting chemotaxis protein</fullName>
    </submittedName>
</protein>
<dbReference type="Gene3D" id="6.10.340.10">
    <property type="match status" value="1"/>
</dbReference>
<keyword evidence="5" id="KW-0472">Membrane</keyword>
<evidence type="ECO:0000313" key="8">
    <source>
        <dbReference type="EMBL" id="SFT50010.1"/>
    </source>
</evidence>
<evidence type="ECO:0000259" key="6">
    <source>
        <dbReference type="PROSITE" id="PS50111"/>
    </source>
</evidence>
<dbReference type="Pfam" id="PF00672">
    <property type="entry name" value="HAMP"/>
    <property type="match status" value="1"/>
</dbReference>
<dbReference type="InterPro" id="IPR003660">
    <property type="entry name" value="HAMP_dom"/>
</dbReference>
<evidence type="ECO:0000256" key="4">
    <source>
        <dbReference type="SAM" id="Coils"/>
    </source>
</evidence>
<dbReference type="AlphaFoldDB" id="A0A1I6YHX6"/>
<dbReference type="SMART" id="SM00283">
    <property type="entry name" value="MA"/>
    <property type="match status" value="1"/>
</dbReference>
<dbReference type="SMART" id="SM00304">
    <property type="entry name" value="HAMP"/>
    <property type="match status" value="1"/>
</dbReference>
<dbReference type="CDD" id="cd06225">
    <property type="entry name" value="HAMP"/>
    <property type="match status" value="1"/>
</dbReference>
<dbReference type="GO" id="GO:0004888">
    <property type="term" value="F:transmembrane signaling receptor activity"/>
    <property type="evidence" value="ECO:0007669"/>
    <property type="project" value="InterPro"/>
</dbReference>
<dbReference type="PROSITE" id="PS50885">
    <property type="entry name" value="HAMP"/>
    <property type="match status" value="1"/>
</dbReference>
<dbReference type="InterPro" id="IPR007891">
    <property type="entry name" value="CHASE3"/>
</dbReference>
<dbReference type="GO" id="GO:0007165">
    <property type="term" value="P:signal transduction"/>
    <property type="evidence" value="ECO:0007669"/>
    <property type="project" value="UniProtKB-KW"/>
</dbReference>
<keyword evidence="4" id="KW-0175">Coiled coil</keyword>
<comment type="similarity">
    <text evidence="2">Belongs to the methyl-accepting chemotaxis (MCP) protein family.</text>
</comment>
<evidence type="ECO:0000256" key="1">
    <source>
        <dbReference type="ARBA" id="ARBA00023224"/>
    </source>
</evidence>
<feature type="domain" description="HAMP" evidence="7">
    <location>
        <begin position="210"/>
        <end position="263"/>
    </location>
</feature>
<reference evidence="9" key="1">
    <citation type="submission" date="2016-10" db="EMBL/GenBank/DDBJ databases">
        <authorList>
            <person name="Varghese N."/>
            <person name="Submissions S."/>
        </authorList>
    </citation>
    <scope>NUCLEOTIDE SEQUENCE [LARGE SCALE GENOMIC DNA]</scope>
    <source>
        <strain evidence="9">DSM 17465</strain>
    </source>
</reference>
<dbReference type="Proteomes" id="UP000183371">
    <property type="component" value="Unassembled WGS sequence"/>
</dbReference>
<dbReference type="RefSeq" id="WP_054783217.1">
    <property type="nucleotide sequence ID" value="NZ_FPBD01000001.1"/>
</dbReference>
<dbReference type="SUPFAM" id="SSF58104">
    <property type="entry name" value="Methyl-accepting chemotaxis protein (MCP) signaling domain"/>
    <property type="match status" value="1"/>
</dbReference>
<feature type="transmembrane region" description="Helical" evidence="5">
    <location>
        <begin position="185"/>
        <end position="207"/>
    </location>
</feature>
<sequence>MLRNLSVSSKGVAAFGILAVVGLLISSLSYFSSLRVSRDAVEVAHFHTIQTELEELEILVLDQAISLKNYLLTGQKHWAEKLEHDAELIPKIFDEIGADVDALQLEATSMTELLSAWQSWMDAYTNTQIMLMADEATHDVAREMEMDGTSALLLEEIELGFEAIVKELKIRREILTGSQEHDLQILQSVSLIGAVAVALAALLMGYLNYALISKPMKQLTDTTHALAQGQLDVSIGHTARGDEIGALSKALGVFKEELQKSQEFEAQRKQAREAAEAKRRAELDRLACDLEGSVLAISTDIRSSTTQLDATASSLAEIAAQTTEESEIASVSSEEASRNMQGVAGATEELSASINEINGQVSTSSDVAQSAAAQVEQTNAAVGRLQGVVARIGEVTDLIHAISDQTNLLALNATIEAARAGEAGKGFAVVASEVKALAQQTGSATDEIEAQIQEMRSVVDASISATDELTALVNSFREHTTAMASAADQQATATNSIAENISSAADGTAAIARAINTVKVSAGKTGELSEEIHHSIASLSERSDQMQDAMQAFLSQVRAG</sequence>
<dbReference type="EMBL" id="FPBD01000001">
    <property type="protein sequence ID" value="SFT50010.1"/>
    <property type="molecule type" value="Genomic_DNA"/>
</dbReference>
<gene>
    <name evidence="8" type="ORF">SAMN05444141_101884</name>
</gene>
<evidence type="ECO:0000313" key="9">
    <source>
        <dbReference type="Proteomes" id="UP000183371"/>
    </source>
</evidence>
<evidence type="ECO:0000256" key="2">
    <source>
        <dbReference type="ARBA" id="ARBA00029447"/>
    </source>
</evidence>
<keyword evidence="5" id="KW-1133">Transmembrane helix</keyword>
<proteinExistence type="inferred from homology"/>
<organism evidence="8 9">
    <name type="scientific">Pseudovibrio denitrificans</name>
    <dbReference type="NCBI Taxonomy" id="258256"/>
    <lineage>
        <taxon>Bacteria</taxon>
        <taxon>Pseudomonadati</taxon>
        <taxon>Pseudomonadota</taxon>
        <taxon>Alphaproteobacteria</taxon>
        <taxon>Hyphomicrobiales</taxon>
        <taxon>Stappiaceae</taxon>
        <taxon>Pseudovibrio</taxon>
    </lineage>
</organism>
<keyword evidence="5" id="KW-0812">Transmembrane</keyword>
<keyword evidence="1 3" id="KW-0807">Transducer</keyword>
<evidence type="ECO:0000256" key="3">
    <source>
        <dbReference type="PROSITE-ProRule" id="PRU00284"/>
    </source>
</evidence>
<feature type="coiled-coil region" evidence="4">
    <location>
        <begin position="254"/>
        <end position="284"/>
    </location>
</feature>
<dbReference type="PANTHER" id="PTHR32089:SF112">
    <property type="entry name" value="LYSOZYME-LIKE PROTEIN-RELATED"/>
    <property type="match status" value="1"/>
</dbReference>
<dbReference type="InterPro" id="IPR004090">
    <property type="entry name" value="Chemotax_Me-accpt_rcpt"/>
</dbReference>
<accession>A0A1I6YHX6</accession>
<dbReference type="PROSITE" id="PS50111">
    <property type="entry name" value="CHEMOTAXIS_TRANSDUC_2"/>
    <property type="match status" value="1"/>
</dbReference>
<name>A0A1I6YHX6_9HYPH</name>
<evidence type="ECO:0000259" key="7">
    <source>
        <dbReference type="PROSITE" id="PS50885"/>
    </source>
</evidence>
<feature type="domain" description="Methyl-accepting transducer" evidence="6">
    <location>
        <begin position="304"/>
        <end position="540"/>
    </location>
</feature>
<dbReference type="GO" id="GO:0006935">
    <property type="term" value="P:chemotaxis"/>
    <property type="evidence" value="ECO:0007669"/>
    <property type="project" value="InterPro"/>
</dbReference>
<dbReference type="Gene3D" id="1.10.287.950">
    <property type="entry name" value="Methyl-accepting chemotaxis protein"/>
    <property type="match status" value="1"/>
</dbReference>
<dbReference type="Pfam" id="PF05227">
    <property type="entry name" value="CHASE3"/>
    <property type="match status" value="1"/>
</dbReference>
<dbReference type="InterPro" id="IPR004089">
    <property type="entry name" value="MCPsignal_dom"/>
</dbReference>
<dbReference type="PANTHER" id="PTHR32089">
    <property type="entry name" value="METHYL-ACCEPTING CHEMOTAXIS PROTEIN MCPB"/>
    <property type="match status" value="1"/>
</dbReference>
<evidence type="ECO:0000256" key="5">
    <source>
        <dbReference type="SAM" id="Phobius"/>
    </source>
</evidence>
<dbReference type="Pfam" id="PF00015">
    <property type="entry name" value="MCPsignal"/>
    <property type="match status" value="1"/>
</dbReference>
<dbReference type="PRINTS" id="PR00260">
    <property type="entry name" value="CHEMTRNSDUCR"/>
</dbReference>
<keyword evidence="9" id="KW-1185">Reference proteome</keyword>
<dbReference type="GO" id="GO:0016020">
    <property type="term" value="C:membrane"/>
    <property type="evidence" value="ECO:0007669"/>
    <property type="project" value="InterPro"/>
</dbReference>
<feature type="transmembrane region" description="Helical" evidence="5">
    <location>
        <begin position="12"/>
        <end position="31"/>
    </location>
</feature>